<dbReference type="EMBL" id="HBFN01035897">
    <property type="protein sequence ID" value="CAD8807141.1"/>
    <property type="molecule type" value="Transcribed_RNA"/>
</dbReference>
<proteinExistence type="inferred from homology"/>
<evidence type="ECO:0000256" key="7">
    <source>
        <dbReference type="ARBA" id="ARBA00022982"/>
    </source>
</evidence>
<evidence type="ECO:0000256" key="6">
    <source>
        <dbReference type="ARBA" id="ARBA00022640"/>
    </source>
</evidence>
<evidence type="ECO:0000256" key="2">
    <source>
        <dbReference type="ARBA" id="ARBA00010039"/>
    </source>
</evidence>
<dbReference type="AlphaFoldDB" id="A0A7S0Z6R3"/>
<dbReference type="GO" id="GO:0009535">
    <property type="term" value="C:chloroplast thylakoid membrane"/>
    <property type="evidence" value="ECO:0007669"/>
    <property type="project" value="UniProtKB-SubCell"/>
</dbReference>
<evidence type="ECO:0000256" key="5">
    <source>
        <dbReference type="ARBA" id="ARBA00022531"/>
    </source>
</evidence>
<organism evidence="13">
    <name type="scientific">Hemiselmis tepida</name>
    <dbReference type="NCBI Taxonomy" id="464990"/>
    <lineage>
        <taxon>Eukaryota</taxon>
        <taxon>Cryptophyceae</taxon>
        <taxon>Cryptomonadales</taxon>
        <taxon>Hemiselmidaceae</taxon>
        <taxon>Hemiselmis</taxon>
    </lineage>
</organism>
<comment type="subcellular location">
    <subcellularLocation>
        <location evidence="1">Plastid</location>
        <location evidence="1">Chloroplast thylakoid membrane</location>
        <topology evidence="1">Peripheral membrane protein</topology>
        <orientation evidence="1">Lumenal side</orientation>
    </subcellularLocation>
</comment>
<keyword evidence="7" id="KW-0249">Electron transport</keyword>
<dbReference type="PROSITE" id="PS51318">
    <property type="entry name" value="TAT"/>
    <property type="match status" value="1"/>
</dbReference>
<evidence type="ECO:0000256" key="12">
    <source>
        <dbReference type="ARBA" id="ARBA00033724"/>
    </source>
</evidence>
<evidence type="ECO:0000256" key="11">
    <source>
        <dbReference type="ARBA" id="ARBA00023307"/>
    </source>
</evidence>
<comment type="function">
    <text evidence="12">Light-harvesting photosynthetic tetrapyrrole chromophore-protein from the phycobiliprotein complex.</text>
</comment>
<evidence type="ECO:0000256" key="9">
    <source>
        <dbReference type="ARBA" id="ARBA00023078"/>
    </source>
</evidence>
<evidence type="ECO:0000256" key="10">
    <source>
        <dbReference type="ARBA" id="ARBA00023136"/>
    </source>
</evidence>
<evidence type="ECO:0000313" key="13">
    <source>
        <dbReference type="EMBL" id="CAD8807141.1"/>
    </source>
</evidence>
<keyword evidence="5" id="KW-0602">Photosynthesis</keyword>
<evidence type="ECO:0000256" key="1">
    <source>
        <dbReference type="ARBA" id="ARBA00004622"/>
    </source>
</evidence>
<keyword evidence="9" id="KW-0793">Thylakoid</keyword>
<evidence type="ECO:0000256" key="4">
    <source>
        <dbReference type="ARBA" id="ARBA00022528"/>
    </source>
</evidence>
<dbReference type="InterPro" id="IPR011070">
    <property type="entry name" value="Globular_prot_asu/bsu"/>
</dbReference>
<keyword evidence="10" id="KW-0472">Membrane</keyword>
<dbReference type="GO" id="GO:0015979">
    <property type="term" value="P:photosynthesis"/>
    <property type="evidence" value="ECO:0007669"/>
    <property type="project" value="UniProtKB-KW"/>
</dbReference>
<protein>
    <submittedName>
        <fullName evidence="13">Uncharacterized protein</fullName>
    </submittedName>
</protein>
<dbReference type="InterPro" id="IPR037011">
    <property type="entry name" value="Phycoerythr-like_a_sf"/>
</dbReference>
<keyword evidence="11" id="KW-0089">Bile pigment</keyword>
<reference evidence="13" key="1">
    <citation type="submission" date="2021-01" db="EMBL/GenBank/DDBJ databases">
        <authorList>
            <person name="Corre E."/>
            <person name="Pelletier E."/>
            <person name="Niang G."/>
            <person name="Scheremetjew M."/>
            <person name="Finn R."/>
            <person name="Kale V."/>
            <person name="Holt S."/>
            <person name="Cochrane G."/>
            <person name="Meng A."/>
            <person name="Brown T."/>
            <person name="Cohen L."/>
        </authorList>
    </citation>
    <scope>NUCLEOTIDE SEQUENCE</scope>
    <source>
        <strain evidence="13">CCMP443</strain>
    </source>
</reference>
<accession>A0A7S0Z6R3</accession>
<gene>
    <name evidence="13" type="ORF">HTEP1355_LOCUS20820</name>
</gene>
<keyword evidence="6" id="KW-0934">Plastid</keyword>
<comment type="similarity">
    <text evidence="2">Belongs to the phycoerythrin family.</text>
</comment>
<evidence type="ECO:0000256" key="3">
    <source>
        <dbReference type="ARBA" id="ARBA00022448"/>
    </source>
</evidence>
<keyword evidence="4" id="KW-0150">Chloroplast</keyword>
<sequence length="120" mass="12383">MIGSAAAFNAPMMVSRRDAMATGAAAAVVAPLIVPSGASALDKGLRAPIIELYDERDGCNAGAATIKAKQGAGEDGLCIKLRMAKIPLGGSKGAGSAHFDVRTNYNIAQIPPSYIQYFEE</sequence>
<dbReference type="GO" id="GO:0030089">
    <property type="term" value="C:phycobilisome"/>
    <property type="evidence" value="ECO:0007669"/>
    <property type="project" value="InterPro"/>
</dbReference>
<keyword evidence="8" id="KW-0157">Chromophore</keyword>
<evidence type="ECO:0000256" key="8">
    <source>
        <dbReference type="ARBA" id="ARBA00022991"/>
    </source>
</evidence>
<keyword evidence="3" id="KW-0813">Transport</keyword>
<dbReference type="Gene3D" id="3.90.510.10">
    <property type="entry name" value="Phycoerythrin alpha chain"/>
    <property type="match status" value="1"/>
</dbReference>
<dbReference type="SUPFAM" id="SSF56568">
    <property type="entry name" value="Non-globular alpha+beta subunits of globular proteins"/>
    <property type="match status" value="1"/>
</dbReference>
<dbReference type="InterPro" id="IPR006311">
    <property type="entry name" value="TAT_signal"/>
</dbReference>
<name>A0A7S0Z6R3_9CRYP</name>